<dbReference type="InterPro" id="IPR036812">
    <property type="entry name" value="NAD(P)_OxRdtase_dom_sf"/>
</dbReference>
<sequence>MDKRTLGNTGFLIAPIVFGGNVFGWTIDEKTSFELLDAFVDHGFNAIDTADSYSTWAPGNSGGESETIIGNWLKARPGMRDRVVIFTKVASDLGKPGQKGLSAKWITEAVENSLSRLKIDSIDLYFSHWMDPETPQEETLGAYDKLIKEGKVKAIGASNHDAEYLAKALKISADQGLPAYQVVQPEYNLYDRETFEGPLCDLCEENGIGVVTYFSLASGFLSGKYRSKADLGQSARGSRVEKYLDTRGLAILDALDQVAQSHAATPAEVALAWLIAKKGVTAPIASATKPAHLESFVKAVELTLSDEEMQALDAAGG</sequence>
<protein>
    <submittedName>
        <fullName evidence="3">Aldo/keto reductase</fullName>
    </submittedName>
</protein>
<dbReference type="AlphaFoldDB" id="A0AAE2ZNI0"/>
<evidence type="ECO:0000313" key="3">
    <source>
        <dbReference type="EMBL" id="MBW8639194.1"/>
    </source>
</evidence>
<feature type="domain" description="NADP-dependent oxidoreductase" evidence="2">
    <location>
        <begin position="15"/>
        <end position="315"/>
    </location>
</feature>
<dbReference type="FunFam" id="3.20.20.100:FF:000004">
    <property type="entry name" value="Oxidoreductase, aldo/keto reductase"/>
    <property type="match status" value="1"/>
</dbReference>
<dbReference type="CDD" id="cd19081">
    <property type="entry name" value="AKR_AKR9C1"/>
    <property type="match status" value="1"/>
</dbReference>
<dbReference type="PANTHER" id="PTHR43364">
    <property type="entry name" value="NADH-SPECIFIC METHYLGLYOXAL REDUCTASE-RELATED"/>
    <property type="match status" value="1"/>
</dbReference>
<dbReference type="GO" id="GO:0005829">
    <property type="term" value="C:cytosol"/>
    <property type="evidence" value="ECO:0007669"/>
    <property type="project" value="UniProtKB-ARBA"/>
</dbReference>
<evidence type="ECO:0000256" key="1">
    <source>
        <dbReference type="ARBA" id="ARBA00023002"/>
    </source>
</evidence>
<dbReference type="SUPFAM" id="SSF51430">
    <property type="entry name" value="NAD(P)-linked oxidoreductase"/>
    <property type="match status" value="1"/>
</dbReference>
<dbReference type="InterPro" id="IPR050523">
    <property type="entry name" value="AKR_Detox_Biosynth"/>
</dbReference>
<evidence type="ECO:0000259" key="2">
    <source>
        <dbReference type="Pfam" id="PF00248"/>
    </source>
</evidence>
<evidence type="ECO:0000313" key="4">
    <source>
        <dbReference type="Proteomes" id="UP001196509"/>
    </source>
</evidence>
<dbReference type="Gene3D" id="3.20.20.100">
    <property type="entry name" value="NADP-dependent oxidoreductase domain"/>
    <property type="match status" value="1"/>
</dbReference>
<dbReference type="GO" id="GO:0016491">
    <property type="term" value="F:oxidoreductase activity"/>
    <property type="evidence" value="ECO:0007669"/>
    <property type="project" value="UniProtKB-KW"/>
</dbReference>
<proteinExistence type="predicted"/>
<dbReference type="Pfam" id="PF00248">
    <property type="entry name" value="Aldo_ket_red"/>
    <property type="match status" value="1"/>
</dbReference>
<dbReference type="InterPro" id="IPR023210">
    <property type="entry name" value="NADP_OxRdtase_dom"/>
</dbReference>
<keyword evidence="4" id="KW-1185">Reference proteome</keyword>
<dbReference type="PANTHER" id="PTHR43364:SF6">
    <property type="entry name" value="OXIDOREDUCTASE-RELATED"/>
    <property type="match status" value="1"/>
</dbReference>
<dbReference type="RefSeq" id="WP_220229897.1">
    <property type="nucleotide sequence ID" value="NZ_JAICBX010000003.1"/>
</dbReference>
<comment type="caution">
    <text evidence="3">The sequence shown here is derived from an EMBL/GenBank/DDBJ whole genome shotgun (WGS) entry which is preliminary data.</text>
</comment>
<organism evidence="3 4">
    <name type="scientific">Flavimaribacter sediminis</name>
    <dbReference type="NCBI Taxonomy" id="2865987"/>
    <lineage>
        <taxon>Bacteria</taxon>
        <taxon>Pseudomonadati</taxon>
        <taxon>Pseudomonadota</taxon>
        <taxon>Alphaproteobacteria</taxon>
        <taxon>Hyphomicrobiales</taxon>
        <taxon>Rhizobiaceae</taxon>
        <taxon>Flavimaribacter</taxon>
    </lineage>
</organism>
<keyword evidence="1" id="KW-0560">Oxidoreductase</keyword>
<dbReference type="Proteomes" id="UP001196509">
    <property type="component" value="Unassembled WGS sequence"/>
</dbReference>
<reference evidence="3" key="1">
    <citation type="submission" date="2021-08" db="EMBL/GenBank/DDBJ databases">
        <title>Hoeflea bacterium WL0058 sp. nov., isolated from the sediment.</title>
        <authorList>
            <person name="Wang L."/>
            <person name="Zhang D."/>
        </authorList>
    </citation>
    <scope>NUCLEOTIDE SEQUENCE</scope>
    <source>
        <strain evidence="3">WL0058</strain>
    </source>
</reference>
<dbReference type="EMBL" id="JAICBX010000003">
    <property type="protein sequence ID" value="MBW8639194.1"/>
    <property type="molecule type" value="Genomic_DNA"/>
</dbReference>
<gene>
    <name evidence="3" type="ORF">K1W69_18510</name>
</gene>
<accession>A0AAE2ZNI0</accession>
<name>A0AAE2ZNI0_9HYPH</name>